<name>A0A7V4KC62_FERPE</name>
<evidence type="ECO:0000256" key="1">
    <source>
        <dbReference type="ARBA" id="ARBA00005382"/>
    </source>
</evidence>
<feature type="domain" description="Glycosyl hydrolase family 30 TIM-barrel" evidence="5">
    <location>
        <begin position="78"/>
        <end position="411"/>
    </location>
</feature>
<comment type="caution">
    <text evidence="7">The sequence shown here is derived from an EMBL/GenBank/DDBJ whole genome shotgun (WGS) entry which is preliminary data.</text>
</comment>
<dbReference type="Pfam" id="PF02055">
    <property type="entry name" value="Glyco_hydro_30"/>
    <property type="match status" value="1"/>
</dbReference>
<dbReference type="InterPro" id="IPR013780">
    <property type="entry name" value="Glyco_hydro_b"/>
</dbReference>
<evidence type="ECO:0000259" key="5">
    <source>
        <dbReference type="Pfam" id="PF02055"/>
    </source>
</evidence>
<evidence type="ECO:0000313" key="7">
    <source>
        <dbReference type="EMBL" id="HGU52423.1"/>
    </source>
</evidence>
<organism evidence="7">
    <name type="scientific">Fervidobacterium pennivorans</name>
    <dbReference type="NCBI Taxonomy" id="93466"/>
    <lineage>
        <taxon>Bacteria</taxon>
        <taxon>Thermotogati</taxon>
        <taxon>Thermotogota</taxon>
        <taxon>Thermotogae</taxon>
        <taxon>Thermotogales</taxon>
        <taxon>Fervidobacteriaceae</taxon>
        <taxon>Fervidobacterium</taxon>
    </lineage>
</organism>
<evidence type="ECO:0000256" key="4">
    <source>
        <dbReference type="RuleBase" id="RU361188"/>
    </source>
</evidence>
<feature type="domain" description="Glycosyl hydrolase family 30 beta sandwich" evidence="6">
    <location>
        <begin position="414"/>
        <end position="475"/>
    </location>
</feature>
<dbReference type="InterPro" id="IPR017853">
    <property type="entry name" value="GH"/>
</dbReference>
<dbReference type="GO" id="GO:0016020">
    <property type="term" value="C:membrane"/>
    <property type="evidence" value="ECO:0007669"/>
    <property type="project" value="GOC"/>
</dbReference>
<dbReference type="Gene3D" id="2.60.40.1180">
    <property type="entry name" value="Golgi alpha-mannosidase II"/>
    <property type="match status" value="1"/>
</dbReference>
<dbReference type="EMBL" id="DSZZ01000122">
    <property type="protein sequence ID" value="HGU52423.1"/>
    <property type="molecule type" value="Genomic_DNA"/>
</dbReference>
<dbReference type="InterPro" id="IPR001139">
    <property type="entry name" value="Glyco_hydro_30"/>
</dbReference>
<dbReference type="SUPFAM" id="SSF51445">
    <property type="entry name" value="(Trans)glycosidases"/>
    <property type="match status" value="1"/>
</dbReference>
<protein>
    <submittedName>
        <fullName evidence="7">Glycosyl hydrolase</fullName>
    </submittedName>
</protein>
<keyword evidence="2" id="KW-0732">Signal</keyword>
<dbReference type="PANTHER" id="PTHR11069">
    <property type="entry name" value="GLUCOSYLCERAMIDASE"/>
    <property type="match status" value="1"/>
</dbReference>
<dbReference type="PRINTS" id="PR00843">
    <property type="entry name" value="GLHYDRLASE30"/>
</dbReference>
<evidence type="ECO:0000259" key="6">
    <source>
        <dbReference type="Pfam" id="PF17189"/>
    </source>
</evidence>
<dbReference type="Gene3D" id="3.20.20.80">
    <property type="entry name" value="Glycosidases"/>
    <property type="match status" value="1"/>
</dbReference>
<evidence type="ECO:0000256" key="3">
    <source>
        <dbReference type="ARBA" id="ARBA00022801"/>
    </source>
</evidence>
<keyword evidence="4" id="KW-0326">Glycosidase</keyword>
<sequence>MLIILILAIFFFATSSTLIMQSQKKEGGIKMSKLRIWITTSDQKYLLEEVEVTRPLVSKYKEEYKIVVDEKKKYQQMDGFGASFTDASAYLVYNKLSPEKRREVMEKLFDREKGIGISFLRQPMGATDYTTKLYSYDDLPTGVDEDPDLKYFSIDHDKKYIIPLLKEAMEINPELKIMASPWSPPGWMKTTGSMIGGSLRRSYYSVYAQYFVKFIRSYEVEGIPIYAITVQNEPLYVPKEYPGMKMDWVEQADFIGEYLGPAFESAGIKTKILCYDHNWDNTIYAAYVLSHEKASKYVAGSAWHFYGGKHEAMSKIKEMFPDKEIWFTEGSGGDWVPAFFNAYMDQMMHVIRIPRNWAKTVVWWNIALDEKRGPTILSKSTCRGLIEINQKTGEVKYNVDYYTLGHISKFVLPGAYRIDSYTYQDRLESVAFLNPDGSKVLIVSNRTNTAKKMQVIEDGLEAFSYILPGYASATFVWQE</sequence>
<proteinExistence type="inferred from homology"/>
<dbReference type="PANTHER" id="PTHR11069:SF23">
    <property type="entry name" value="LYSOSOMAL ACID GLUCOSYLCERAMIDASE"/>
    <property type="match status" value="1"/>
</dbReference>
<dbReference type="InterPro" id="IPR033452">
    <property type="entry name" value="GH30_C"/>
</dbReference>
<dbReference type="GO" id="GO:0006680">
    <property type="term" value="P:glucosylceramide catabolic process"/>
    <property type="evidence" value="ECO:0007669"/>
    <property type="project" value="TreeGrafter"/>
</dbReference>
<accession>A0A7V4KC62</accession>
<evidence type="ECO:0000256" key="2">
    <source>
        <dbReference type="ARBA" id="ARBA00022729"/>
    </source>
</evidence>
<comment type="similarity">
    <text evidence="1 4">Belongs to the glycosyl hydrolase 30 family.</text>
</comment>
<reference evidence="7" key="1">
    <citation type="journal article" date="2020" name="mSystems">
        <title>Genome- and Community-Level Interaction Insights into Carbon Utilization and Element Cycling Functions of Hydrothermarchaeota in Hydrothermal Sediment.</title>
        <authorList>
            <person name="Zhou Z."/>
            <person name="Liu Y."/>
            <person name="Xu W."/>
            <person name="Pan J."/>
            <person name="Luo Z.H."/>
            <person name="Li M."/>
        </authorList>
    </citation>
    <scope>NUCLEOTIDE SEQUENCE [LARGE SCALE GENOMIC DNA]</scope>
    <source>
        <strain evidence="7">SpSt-61</strain>
    </source>
</reference>
<gene>
    <name evidence="7" type="ORF">ENT78_02690</name>
</gene>
<dbReference type="Pfam" id="PF17189">
    <property type="entry name" value="Glyco_hydro_30C"/>
    <property type="match status" value="1"/>
</dbReference>
<dbReference type="AlphaFoldDB" id="A0A7V4KC62"/>
<dbReference type="InterPro" id="IPR033453">
    <property type="entry name" value="Glyco_hydro_30_TIM-barrel"/>
</dbReference>
<keyword evidence="3 4" id="KW-0378">Hydrolase</keyword>
<dbReference type="GO" id="GO:0004348">
    <property type="term" value="F:glucosylceramidase activity"/>
    <property type="evidence" value="ECO:0007669"/>
    <property type="project" value="InterPro"/>
</dbReference>